<evidence type="ECO:0000256" key="6">
    <source>
        <dbReference type="ARBA" id="ARBA00023136"/>
    </source>
</evidence>
<evidence type="ECO:0000256" key="3">
    <source>
        <dbReference type="ARBA" id="ARBA00022475"/>
    </source>
</evidence>
<proteinExistence type="inferred from homology"/>
<dbReference type="STRING" id="1499966.U14_01108"/>
<feature type="domain" description="ABC transmembrane type-1" evidence="8">
    <location>
        <begin position="95"/>
        <end position="310"/>
    </location>
</feature>
<dbReference type="GO" id="GO:0055085">
    <property type="term" value="P:transmembrane transport"/>
    <property type="evidence" value="ECO:0007669"/>
    <property type="project" value="InterPro"/>
</dbReference>
<dbReference type="EMBL" id="DF820455">
    <property type="protein sequence ID" value="GAK49884.1"/>
    <property type="molecule type" value="Genomic_DNA"/>
</dbReference>
<keyword evidence="10" id="KW-1185">Reference proteome</keyword>
<evidence type="ECO:0000313" key="9">
    <source>
        <dbReference type="EMBL" id="GAK49884.1"/>
    </source>
</evidence>
<dbReference type="InterPro" id="IPR000515">
    <property type="entry name" value="MetI-like"/>
</dbReference>
<dbReference type="Pfam" id="PF00528">
    <property type="entry name" value="BPD_transp_1"/>
    <property type="match status" value="1"/>
</dbReference>
<name>A0A0S6VVR6_9BACT</name>
<dbReference type="Proteomes" id="UP000030700">
    <property type="component" value="Unassembled WGS sequence"/>
</dbReference>
<keyword evidence="6 7" id="KW-0472">Membrane</keyword>
<keyword evidence="4 7" id="KW-0812">Transmembrane</keyword>
<keyword evidence="3" id="KW-1003">Cell membrane</keyword>
<evidence type="ECO:0000256" key="2">
    <source>
        <dbReference type="ARBA" id="ARBA00022448"/>
    </source>
</evidence>
<comment type="similarity">
    <text evidence="7">Belongs to the binding-protein-dependent transport system permease family.</text>
</comment>
<evidence type="ECO:0000256" key="5">
    <source>
        <dbReference type="ARBA" id="ARBA00022989"/>
    </source>
</evidence>
<evidence type="ECO:0000313" key="10">
    <source>
        <dbReference type="Proteomes" id="UP000030700"/>
    </source>
</evidence>
<dbReference type="GO" id="GO:0005886">
    <property type="term" value="C:plasma membrane"/>
    <property type="evidence" value="ECO:0007669"/>
    <property type="project" value="UniProtKB-SubCell"/>
</dbReference>
<sequence length="325" mass="36802">MIKDETVCLPQSVASGIPLMQRMHLLWESITRHPVLYVMMLPGLTFFIMFRLIPSFGSIIAWQKYNVFKGILKSPWVGWENFERMFAYPDFVRIMYNTLAIGGMLVLFSFPAPILLALLLNEVRSKRFKRVIQTVIYMPHFLSWVIVGQLVYSVLSPTSGIVNAVIRALGGKSVFFMAQSSLFKPIAVLAYIWKEAGFMSIVYIAAISGIDQSLYEAAEIDGAGRWTKMRRITLPLIMPTIVIMLLLDIGRFLEVGFDHIWNLLNPVVWSQGDILNTYIFRVGLQDGRYSLTTAIGIFKAFIGLVLLLGGNKLAEKLTGRGFFLR</sequence>
<evidence type="ECO:0000256" key="4">
    <source>
        <dbReference type="ARBA" id="ARBA00022692"/>
    </source>
</evidence>
<protein>
    <submittedName>
        <fullName evidence="9">Binding-protein-dependent transport systems inner membrane component</fullName>
    </submittedName>
</protein>
<dbReference type="PANTHER" id="PTHR43227">
    <property type="entry name" value="BLL4140 PROTEIN"/>
    <property type="match status" value="1"/>
</dbReference>
<feature type="transmembrane region" description="Helical" evidence="7">
    <location>
        <begin position="232"/>
        <end position="253"/>
    </location>
</feature>
<dbReference type="InterPro" id="IPR050809">
    <property type="entry name" value="UgpAE/MalFG_permease"/>
</dbReference>
<feature type="transmembrane region" description="Helical" evidence="7">
    <location>
        <begin position="141"/>
        <end position="162"/>
    </location>
</feature>
<accession>A0A0S6VVR6</accession>
<keyword evidence="2 7" id="KW-0813">Transport</keyword>
<feature type="transmembrane region" description="Helical" evidence="7">
    <location>
        <begin position="35"/>
        <end position="53"/>
    </location>
</feature>
<dbReference type="CDD" id="cd06261">
    <property type="entry name" value="TM_PBP2"/>
    <property type="match status" value="1"/>
</dbReference>
<organism evidence="9">
    <name type="scientific">Candidatus Moduliflexus flocculans</name>
    <dbReference type="NCBI Taxonomy" id="1499966"/>
    <lineage>
        <taxon>Bacteria</taxon>
        <taxon>Candidatus Moduliflexota</taxon>
        <taxon>Candidatus Moduliflexia</taxon>
        <taxon>Candidatus Moduliflexales</taxon>
        <taxon>Candidatus Moduliflexaceae</taxon>
    </lineage>
</organism>
<evidence type="ECO:0000256" key="1">
    <source>
        <dbReference type="ARBA" id="ARBA00004651"/>
    </source>
</evidence>
<dbReference type="AlphaFoldDB" id="A0A0S6VVR6"/>
<dbReference type="PROSITE" id="PS50928">
    <property type="entry name" value="ABC_TM1"/>
    <property type="match status" value="1"/>
</dbReference>
<dbReference type="SUPFAM" id="SSF161098">
    <property type="entry name" value="MetI-like"/>
    <property type="match status" value="1"/>
</dbReference>
<evidence type="ECO:0000256" key="7">
    <source>
        <dbReference type="RuleBase" id="RU363032"/>
    </source>
</evidence>
<dbReference type="InterPro" id="IPR035906">
    <property type="entry name" value="MetI-like_sf"/>
</dbReference>
<dbReference type="PANTHER" id="PTHR43227:SF11">
    <property type="entry name" value="BLL4140 PROTEIN"/>
    <property type="match status" value="1"/>
</dbReference>
<comment type="subcellular location">
    <subcellularLocation>
        <location evidence="1 7">Cell membrane</location>
        <topology evidence="1 7">Multi-pass membrane protein</topology>
    </subcellularLocation>
</comment>
<feature type="transmembrane region" description="Helical" evidence="7">
    <location>
        <begin position="289"/>
        <end position="310"/>
    </location>
</feature>
<reference evidence="9" key="1">
    <citation type="journal article" date="2015" name="PeerJ">
        <title>First genomic representation of candidate bacterial phylum KSB3 points to enhanced environmental sensing as a trigger of wastewater bulking.</title>
        <authorList>
            <person name="Sekiguchi Y."/>
            <person name="Ohashi A."/>
            <person name="Parks D.H."/>
            <person name="Yamauchi T."/>
            <person name="Tyson G.W."/>
            <person name="Hugenholtz P."/>
        </authorList>
    </citation>
    <scope>NUCLEOTIDE SEQUENCE [LARGE SCALE GENOMIC DNA]</scope>
</reference>
<evidence type="ECO:0000259" key="8">
    <source>
        <dbReference type="PROSITE" id="PS50928"/>
    </source>
</evidence>
<dbReference type="Gene3D" id="1.10.3720.10">
    <property type="entry name" value="MetI-like"/>
    <property type="match status" value="1"/>
</dbReference>
<keyword evidence="5 7" id="KW-1133">Transmembrane helix</keyword>
<gene>
    <name evidence="9" type="ORF">U14_01108</name>
</gene>
<dbReference type="HOGENOM" id="CLU_016047_0_1_0"/>
<feature type="transmembrane region" description="Helical" evidence="7">
    <location>
        <begin position="94"/>
        <end position="120"/>
    </location>
</feature>